<dbReference type="NCBIfam" id="TIGR01549">
    <property type="entry name" value="HAD-SF-IA-v1"/>
    <property type="match status" value="1"/>
</dbReference>
<dbReference type="InterPro" id="IPR041492">
    <property type="entry name" value="HAD_2"/>
</dbReference>
<dbReference type="STRING" id="1499967.U27_07051"/>
<protein>
    <submittedName>
        <fullName evidence="1">HAD-superfamily hydrolase, subfamily IA</fullName>
    </submittedName>
</protein>
<dbReference type="GO" id="GO:0008967">
    <property type="term" value="F:phosphoglycolate phosphatase activity"/>
    <property type="evidence" value="ECO:0007669"/>
    <property type="project" value="TreeGrafter"/>
</dbReference>
<dbReference type="Gene3D" id="3.40.50.1000">
    <property type="entry name" value="HAD superfamily/HAD-like"/>
    <property type="match status" value="1"/>
</dbReference>
<dbReference type="SFLD" id="SFLDG01135">
    <property type="entry name" value="C1.5.6:_HAD__Beta-PGM__Phospha"/>
    <property type="match status" value="1"/>
</dbReference>
<dbReference type="InterPro" id="IPR023198">
    <property type="entry name" value="PGP-like_dom2"/>
</dbReference>
<dbReference type="Gene3D" id="1.10.150.240">
    <property type="entry name" value="Putative phosphatase, domain 2"/>
    <property type="match status" value="1"/>
</dbReference>
<dbReference type="Proteomes" id="UP000030661">
    <property type="component" value="Unassembled WGS sequence"/>
</dbReference>
<dbReference type="InterPro" id="IPR036412">
    <property type="entry name" value="HAD-like_sf"/>
</dbReference>
<dbReference type="InterPro" id="IPR023214">
    <property type="entry name" value="HAD_sf"/>
</dbReference>
<evidence type="ECO:0000313" key="2">
    <source>
        <dbReference type="Proteomes" id="UP000030661"/>
    </source>
</evidence>
<proteinExistence type="predicted"/>
<dbReference type="Pfam" id="PF13419">
    <property type="entry name" value="HAD_2"/>
    <property type="match status" value="1"/>
</dbReference>
<dbReference type="eggNOG" id="COG0546">
    <property type="taxonomic scope" value="Bacteria"/>
</dbReference>
<dbReference type="EMBL" id="DF820471">
    <property type="protein sequence ID" value="GAK60063.1"/>
    <property type="molecule type" value="Genomic_DNA"/>
</dbReference>
<evidence type="ECO:0000313" key="1">
    <source>
        <dbReference type="EMBL" id="GAK60063.1"/>
    </source>
</evidence>
<gene>
    <name evidence="1" type="ORF">U27_07051</name>
</gene>
<dbReference type="SFLD" id="SFLDS00003">
    <property type="entry name" value="Haloacid_Dehalogenase"/>
    <property type="match status" value="1"/>
</dbReference>
<dbReference type="SFLD" id="SFLDG01129">
    <property type="entry name" value="C1.5:_HAD__Beta-PGM__Phosphata"/>
    <property type="match status" value="1"/>
</dbReference>
<accession>A0A081C658</accession>
<dbReference type="SUPFAM" id="SSF56784">
    <property type="entry name" value="HAD-like"/>
    <property type="match status" value="1"/>
</dbReference>
<sequence>MWMAVGPSVNFGNATIMKCYTYYLFDADGTLLDSTELIYQSFAYACQKFANFPLTRAQVHAHVGLPVRTLIQSYLGPLSDEEYAEIYQAQLEFQLTTYQHYLSLFPGVLPTLHALKSQGKHLAIVSARKQDTLLVYLRETGIFEYFDAIVSPELTNGTNKPDPAPAFKALELMKGSPEQSLFVGDVSSDIECGHRAGMDTAFVAWSHYTPEELSPQPTLILKEMQDLVHCNGEV</sequence>
<dbReference type="AlphaFoldDB" id="A0A081C658"/>
<dbReference type="HOGENOM" id="CLU_045011_13_3_0"/>
<dbReference type="PANTHER" id="PTHR43434">
    <property type="entry name" value="PHOSPHOGLYCOLATE PHOSPHATASE"/>
    <property type="match status" value="1"/>
</dbReference>
<keyword evidence="2" id="KW-1185">Reference proteome</keyword>
<name>A0A081C658_VECG1</name>
<organism evidence="1 2">
    <name type="scientific">Vecturithrix granuli</name>
    <dbReference type="NCBI Taxonomy" id="1499967"/>
    <lineage>
        <taxon>Bacteria</taxon>
        <taxon>Candidatus Moduliflexota</taxon>
        <taxon>Candidatus Vecturitrichia</taxon>
        <taxon>Candidatus Vecturitrichales</taxon>
        <taxon>Candidatus Vecturitrichaceae</taxon>
        <taxon>Candidatus Vecturithrix</taxon>
    </lineage>
</organism>
<dbReference type="GO" id="GO:0005829">
    <property type="term" value="C:cytosol"/>
    <property type="evidence" value="ECO:0007669"/>
    <property type="project" value="TreeGrafter"/>
</dbReference>
<dbReference type="InterPro" id="IPR050155">
    <property type="entry name" value="HAD-like_hydrolase_sf"/>
</dbReference>
<keyword evidence="1" id="KW-0378">Hydrolase</keyword>
<dbReference type="PANTHER" id="PTHR43434:SF1">
    <property type="entry name" value="PHOSPHOGLYCOLATE PHOSPHATASE"/>
    <property type="match status" value="1"/>
</dbReference>
<reference evidence="1 2" key="1">
    <citation type="journal article" date="2015" name="PeerJ">
        <title>First genomic representation of candidate bacterial phylum KSB3 points to enhanced environmental sensing as a trigger of wastewater bulking.</title>
        <authorList>
            <person name="Sekiguchi Y."/>
            <person name="Ohashi A."/>
            <person name="Parks D.H."/>
            <person name="Yamauchi T."/>
            <person name="Tyson G.W."/>
            <person name="Hugenholtz P."/>
        </authorList>
    </citation>
    <scope>NUCLEOTIDE SEQUENCE [LARGE SCALE GENOMIC DNA]</scope>
</reference>
<dbReference type="InterPro" id="IPR006439">
    <property type="entry name" value="HAD-SF_hydro_IA"/>
</dbReference>
<dbReference type="GO" id="GO:0006281">
    <property type="term" value="P:DNA repair"/>
    <property type="evidence" value="ECO:0007669"/>
    <property type="project" value="TreeGrafter"/>
</dbReference>
<dbReference type="NCBIfam" id="TIGR01509">
    <property type="entry name" value="HAD-SF-IA-v3"/>
    <property type="match status" value="1"/>
</dbReference>